<sequence length="66" mass="6751">MFEVLFVLAALAATVLGIVAVRRTRVKRLEGPGVSPYADGWWVAGHGHRSDGGSADGSGDGRGGGE</sequence>
<accession>A0A3N9WQT8</accession>
<evidence type="ECO:0000313" key="1">
    <source>
        <dbReference type="EMBL" id="RQW97362.1"/>
    </source>
</evidence>
<dbReference type="Proteomes" id="UP000282312">
    <property type="component" value="Unassembled WGS sequence"/>
</dbReference>
<evidence type="ECO:0000313" key="2">
    <source>
        <dbReference type="Proteomes" id="UP000282312"/>
    </source>
</evidence>
<protein>
    <submittedName>
        <fullName evidence="1">Uncharacterized protein</fullName>
    </submittedName>
</protein>
<dbReference type="EMBL" id="QGSZ01000321">
    <property type="protein sequence ID" value="RQW97362.1"/>
    <property type="molecule type" value="Genomic_DNA"/>
</dbReference>
<gene>
    <name evidence="1" type="ORF">DLJ59_29260</name>
</gene>
<comment type="caution">
    <text evidence="1">The sequence shown here is derived from an EMBL/GenBank/DDBJ whole genome shotgun (WGS) entry which is preliminary data.</text>
</comment>
<dbReference type="RefSeq" id="WP_124776570.1">
    <property type="nucleotide sequence ID" value="NZ_QGSZ01000321.1"/>
</dbReference>
<organism evidence="1 2">
    <name type="scientific">Micromonospora inaquosa</name>
    <dbReference type="NCBI Taxonomy" id="2203716"/>
    <lineage>
        <taxon>Bacteria</taxon>
        <taxon>Bacillati</taxon>
        <taxon>Actinomycetota</taxon>
        <taxon>Actinomycetes</taxon>
        <taxon>Micromonosporales</taxon>
        <taxon>Micromonosporaceae</taxon>
        <taxon>Micromonospora</taxon>
    </lineage>
</organism>
<proteinExistence type="predicted"/>
<name>A0A3N9WQT8_9ACTN</name>
<keyword evidence="2" id="KW-1185">Reference proteome</keyword>
<reference evidence="1 2" key="1">
    <citation type="submission" date="2018-05" db="EMBL/GenBank/DDBJ databases">
        <title>Micromonospora from Atacama Desert.</title>
        <authorList>
            <person name="Carro L."/>
            <person name="Goodfellow M."/>
            <person name="Klenk H.-P."/>
        </authorList>
    </citation>
    <scope>NUCLEOTIDE SEQUENCE [LARGE SCALE GENOMIC DNA]</scope>
    <source>
        <strain evidence="1 2">LB39</strain>
    </source>
</reference>
<dbReference type="AlphaFoldDB" id="A0A3N9WQT8"/>